<evidence type="ECO:0000256" key="8">
    <source>
        <dbReference type="ARBA" id="ARBA00022989"/>
    </source>
</evidence>
<dbReference type="InterPro" id="IPR038770">
    <property type="entry name" value="Na+/solute_symporter_sf"/>
</dbReference>
<evidence type="ECO:0000256" key="6">
    <source>
        <dbReference type="ARBA" id="ARBA00022692"/>
    </source>
</evidence>
<dbReference type="Pfam" id="PF00999">
    <property type="entry name" value="Na_H_Exchanger"/>
    <property type="match status" value="1"/>
</dbReference>
<gene>
    <name evidence="13" type="primary">KEA5</name>
    <name evidence="13" type="ORF">QJS10_CPB21g00456</name>
</gene>
<dbReference type="PANTHER" id="PTHR16254">
    <property type="entry name" value="POTASSIUM/PROTON ANTIPORTER-RELATED"/>
    <property type="match status" value="1"/>
</dbReference>
<dbReference type="PANTHER" id="PTHR16254:SF20">
    <property type="entry name" value="K(+) EFFLUX ANTIPORTER 5"/>
    <property type="match status" value="1"/>
</dbReference>
<comment type="subcellular location">
    <subcellularLocation>
        <location evidence="3">Membrane</location>
        <topology evidence="3">Multi-pass membrane protein</topology>
    </subcellularLocation>
    <subcellularLocation>
        <location evidence="2">Plastid</location>
        <location evidence="2">Chloroplast envelope</location>
    </subcellularLocation>
</comment>
<keyword evidence="5" id="KW-0050">Antiport</keyword>
<keyword evidence="10 11" id="KW-0472">Membrane</keyword>
<dbReference type="GO" id="GO:0016020">
    <property type="term" value="C:membrane"/>
    <property type="evidence" value="ECO:0007669"/>
    <property type="project" value="UniProtKB-SubCell"/>
</dbReference>
<evidence type="ECO:0000256" key="7">
    <source>
        <dbReference type="ARBA" id="ARBA00022729"/>
    </source>
</evidence>
<dbReference type="InterPro" id="IPR006153">
    <property type="entry name" value="Cation/H_exchanger_TM"/>
</dbReference>
<reference evidence="13" key="2">
    <citation type="submission" date="2023-06" db="EMBL/GenBank/DDBJ databases">
        <authorList>
            <person name="Ma L."/>
            <person name="Liu K.-W."/>
            <person name="Li Z."/>
            <person name="Hsiao Y.-Y."/>
            <person name="Qi Y."/>
            <person name="Fu T."/>
            <person name="Tang G."/>
            <person name="Zhang D."/>
            <person name="Sun W.-H."/>
            <person name="Liu D.-K."/>
            <person name="Li Y."/>
            <person name="Chen G.-Z."/>
            <person name="Liu X.-D."/>
            <person name="Liao X.-Y."/>
            <person name="Jiang Y.-T."/>
            <person name="Yu X."/>
            <person name="Hao Y."/>
            <person name="Huang J."/>
            <person name="Zhao X.-W."/>
            <person name="Ke S."/>
            <person name="Chen Y.-Y."/>
            <person name="Wu W.-L."/>
            <person name="Hsu J.-L."/>
            <person name="Lin Y.-F."/>
            <person name="Huang M.-D."/>
            <person name="Li C.-Y."/>
            <person name="Huang L."/>
            <person name="Wang Z.-W."/>
            <person name="Zhao X."/>
            <person name="Zhong W.-Y."/>
            <person name="Peng D.-H."/>
            <person name="Ahmad S."/>
            <person name="Lan S."/>
            <person name="Zhang J.-S."/>
            <person name="Tsai W.-C."/>
            <person name="Van De Peer Y."/>
            <person name="Liu Z.-J."/>
        </authorList>
    </citation>
    <scope>NUCLEOTIDE SEQUENCE</scope>
    <source>
        <strain evidence="13">CP</strain>
        <tissue evidence="13">Leaves</tissue>
    </source>
</reference>
<proteinExistence type="predicted"/>
<accession>A0AAV9C627</accession>
<evidence type="ECO:0000256" key="10">
    <source>
        <dbReference type="ARBA" id="ARBA00023136"/>
    </source>
</evidence>
<dbReference type="Proteomes" id="UP001180020">
    <property type="component" value="Unassembled WGS sequence"/>
</dbReference>
<comment type="caution">
    <text evidence="13">The sequence shown here is derived from an EMBL/GenBank/DDBJ whole genome shotgun (WGS) entry which is preliminary data.</text>
</comment>
<evidence type="ECO:0000256" key="2">
    <source>
        <dbReference type="ARBA" id="ARBA00004119"/>
    </source>
</evidence>
<keyword evidence="4" id="KW-0813">Transport</keyword>
<keyword evidence="7" id="KW-0732">Signal</keyword>
<evidence type="ECO:0000256" key="1">
    <source>
        <dbReference type="ARBA" id="ARBA00003198"/>
    </source>
</evidence>
<evidence type="ECO:0000256" key="11">
    <source>
        <dbReference type="SAM" id="Phobius"/>
    </source>
</evidence>
<feature type="transmembrane region" description="Helical" evidence="11">
    <location>
        <begin position="28"/>
        <end position="49"/>
    </location>
</feature>
<comment type="function">
    <text evidence="1">May function as sodium-coupled metabolite transporter across the chloroplast envelope.</text>
</comment>
<dbReference type="AlphaFoldDB" id="A0AAV9C627"/>
<dbReference type="EMBL" id="JAUJYO010000021">
    <property type="protein sequence ID" value="KAK1283861.1"/>
    <property type="molecule type" value="Genomic_DNA"/>
</dbReference>
<evidence type="ECO:0000313" key="13">
    <source>
        <dbReference type="EMBL" id="KAK1283861.1"/>
    </source>
</evidence>
<evidence type="ECO:0000259" key="12">
    <source>
        <dbReference type="Pfam" id="PF00999"/>
    </source>
</evidence>
<organism evidence="13 14">
    <name type="scientific">Acorus calamus</name>
    <name type="common">Sweet flag</name>
    <dbReference type="NCBI Taxonomy" id="4465"/>
    <lineage>
        <taxon>Eukaryota</taxon>
        <taxon>Viridiplantae</taxon>
        <taxon>Streptophyta</taxon>
        <taxon>Embryophyta</taxon>
        <taxon>Tracheophyta</taxon>
        <taxon>Spermatophyta</taxon>
        <taxon>Magnoliopsida</taxon>
        <taxon>Liliopsida</taxon>
        <taxon>Acoraceae</taxon>
        <taxon>Acorus</taxon>
    </lineage>
</organism>
<dbReference type="InterPro" id="IPR045158">
    <property type="entry name" value="KEA4/5/6-like"/>
</dbReference>
<keyword evidence="9" id="KW-0406">Ion transport</keyword>
<evidence type="ECO:0000256" key="4">
    <source>
        <dbReference type="ARBA" id="ARBA00022448"/>
    </source>
</evidence>
<evidence type="ECO:0000256" key="5">
    <source>
        <dbReference type="ARBA" id="ARBA00022449"/>
    </source>
</evidence>
<dbReference type="GO" id="GO:0009941">
    <property type="term" value="C:chloroplast envelope"/>
    <property type="evidence" value="ECO:0007669"/>
    <property type="project" value="UniProtKB-SubCell"/>
</dbReference>
<feature type="domain" description="Cation/H+ exchanger transmembrane" evidence="12">
    <location>
        <begin position="88"/>
        <end position="155"/>
    </location>
</feature>
<keyword evidence="14" id="KW-1185">Reference proteome</keyword>
<reference evidence="13" key="1">
    <citation type="journal article" date="2023" name="Nat. Commun.">
        <title>Diploid and tetraploid genomes of Acorus and the evolution of monocots.</title>
        <authorList>
            <person name="Ma L."/>
            <person name="Liu K.W."/>
            <person name="Li Z."/>
            <person name="Hsiao Y.Y."/>
            <person name="Qi Y."/>
            <person name="Fu T."/>
            <person name="Tang G.D."/>
            <person name="Zhang D."/>
            <person name="Sun W.H."/>
            <person name="Liu D.K."/>
            <person name="Li Y."/>
            <person name="Chen G.Z."/>
            <person name="Liu X.D."/>
            <person name="Liao X.Y."/>
            <person name="Jiang Y.T."/>
            <person name="Yu X."/>
            <person name="Hao Y."/>
            <person name="Huang J."/>
            <person name="Zhao X.W."/>
            <person name="Ke S."/>
            <person name="Chen Y.Y."/>
            <person name="Wu W.L."/>
            <person name="Hsu J.L."/>
            <person name="Lin Y.F."/>
            <person name="Huang M.D."/>
            <person name="Li C.Y."/>
            <person name="Huang L."/>
            <person name="Wang Z.W."/>
            <person name="Zhao X."/>
            <person name="Zhong W.Y."/>
            <person name="Peng D.H."/>
            <person name="Ahmad S."/>
            <person name="Lan S."/>
            <person name="Zhang J.S."/>
            <person name="Tsai W.C."/>
            <person name="Van de Peer Y."/>
            <person name="Liu Z.J."/>
        </authorList>
    </citation>
    <scope>NUCLEOTIDE SEQUENCE</scope>
    <source>
        <strain evidence="13">CP</strain>
    </source>
</reference>
<feature type="transmembrane region" description="Helical" evidence="11">
    <location>
        <begin position="128"/>
        <end position="150"/>
    </location>
</feature>
<feature type="transmembrane region" description="Helical" evidence="11">
    <location>
        <begin position="97"/>
        <end position="116"/>
    </location>
</feature>
<evidence type="ECO:0000313" key="14">
    <source>
        <dbReference type="Proteomes" id="UP001180020"/>
    </source>
</evidence>
<evidence type="ECO:0000256" key="3">
    <source>
        <dbReference type="ARBA" id="ARBA00004141"/>
    </source>
</evidence>
<evidence type="ECO:0000256" key="9">
    <source>
        <dbReference type="ARBA" id="ARBA00023065"/>
    </source>
</evidence>
<feature type="transmembrane region" description="Helical" evidence="11">
    <location>
        <begin position="56"/>
        <end position="77"/>
    </location>
</feature>
<keyword evidence="6 11" id="KW-0812">Transmembrane</keyword>
<sequence length="166" mass="17382">MSSMLKDNVFVMANRKMKYPVLQVDVRLISDLVVLIVSATIGGIAFSCLGQPVNTIILILNNVIVGYLLAGSIIGPGGLNFISEMVQLCGANMSEGIFVGSFLSMSSTAVVSKFLVEMNDSNALHGQVTVGTLILLDCAVGLLFALLPILGGNAGLFLGMISMAKL</sequence>
<dbReference type="GO" id="GO:0015386">
    <property type="term" value="F:potassium:proton antiporter activity"/>
    <property type="evidence" value="ECO:0007669"/>
    <property type="project" value="InterPro"/>
</dbReference>
<dbReference type="Gene3D" id="1.20.1530.20">
    <property type="match status" value="1"/>
</dbReference>
<name>A0AAV9C627_ACOCL</name>
<keyword evidence="8 11" id="KW-1133">Transmembrane helix</keyword>
<protein>
    <submittedName>
        <fullName evidence="13">K(+) efflux antiporter 5</fullName>
    </submittedName>
</protein>